<dbReference type="PANTHER" id="PTHR38011:SF11">
    <property type="entry name" value="2,5-DIAMINO-6-RIBOSYLAMINO-4(3H)-PYRIMIDINONE 5'-PHOSPHATE REDUCTASE"/>
    <property type="match status" value="1"/>
</dbReference>
<dbReference type="Gene3D" id="3.40.430.10">
    <property type="entry name" value="Dihydrofolate Reductase, subunit A"/>
    <property type="match status" value="1"/>
</dbReference>
<evidence type="ECO:0000313" key="2">
    <source>
        <dbReference type="EMBL" id="MET3534328.1"/>
    </source>
</evidence>
<dbReference type="SUPFAM" id="SSF53597">
    <property type="entry name" value="Dihydrofolate reductase-like"/>
    <property type="match status" value="1"/>
</dbReference>
<dbReference type="Proteomes" id="UP001549134">
    <property type="component" value="Unassembled WGS sequence"/>
</dbReference>
<dbReference type="Pfam" id="PF01872">
    <property type="entry name" value="RibD_C"/>
    <property type="match status" value="1"/>
</dbReference>
<protein>
    <submittedName>
        <fullName evidence="2">Dihydrofolate reductase</fullName>
    </submittedName>
</protein>
<organism evidence="2 3">
    <name type="scientific">Streptococcus parasuis</name>
    <dbReference type="NCBI Taxonomy" id="1501662"/>
    <lineage>
        <taxon>Bacteria</taxon>
        <taxon>Bacillati</taxon>
        <taxon>Bacillota</taxon>
        <taxon>Bacilli</taxon>
        <taxon>Lactobacillales</taxon>
        <taxon>Streptococcaceae</taxon>
        <taxon>Streptococcus</taxon>
    </lineage>
</organism>
<dbReference type="EMBL" id="JBEPLX010000016">
    <property type="protein sequence ID" value="MET3534328.1"/>
    <property type="molecule type" value="Genomic_DNA"/>
</dbReference>
<dbReference type="InterPro" id="IPR002734">
    <property type="entry name" value="RibDG_C"/>
</dbReference>
<feature type="domain" description="Bacterial bifunctional deaminase-reductase C-terminal" evidence="1">
    <location>
        <begin position="4"/>
        <end position="175"/>
    </location>
</feature>
<name>A0ABV2EU52_9STRE</name>
<evidence type="ECO:0000259" key="1">
    <source>
        <dbReference type="Pfam" id="PF01872"/>
    </source>
</evidence>
<dbReference type="RefSeq" id="WP_237395927.1">
    <property type="nucleotide sequence ID" value="NZ_AP024276.1"/>
</dbReference>
<sequence length="200" mass="22819">MRNLVVFLHTSLDGIVEGPNGAMDIGFVHYNEELEQFAQKVTANADTILWGRATYEMMYQYWPNMLNNEEASEHERAHAAWIDAVEKIVCSRTLQETTWNHTTLIHEQITEKIHELKAENARDILVLGSPRLAKFLLKENLVDILKLTVSPVIVGSGLRLFEGIEEQLELVDTQIMESGVLGLTYRIRKDRELSNEANSL</sequence>
<dbReference type="PANTHER" id="PTHR38011">
    <property type="entry name" value="DIHYDROFOLATE REDUCTASE FAMILY PROTEIN (AFU_ORTHOLOGUE AFUA_8G06820)"/>
    <property type="match status" value="1"/>
</dbReference>
<dbReference type="GeneID" id="78826648"/>
<keyword evidence="3" id="KW-1185">Reference proteome</keyword>
<dbReference type="InterPro" id="IPR024072">
    <property type="entry name" value="DHFR-like_dom_sf"/>
</dbReference>
<dbReference type="InterPro" id="IPR050765">
    <property type="entry name" value="Riboflavin_Biosynth_HTPR"/>
</dbReference>
<comment type="caution">
    <text evidence="2">The sequence shown here is derived from an EMBL/GenBank/DDBJ whole genome shotgun (WGS) entry which is preliminary data.</text>
</comment>
<evidence type="ECO:0000313" key="3">
    <source>
        <dbReference type="Proteomes" id="UP001549134"/>
    </source>
</evidence>
<reference evidence="2 3" key="1">
    <citation type="submission" date="2024-06" db="EMBL/GenBank/DDBJ databases">
        <title>Genomic Encyclopedia of Type Strains, Phase IV (KMG-IV): sequencing the most valuable type-strain genomes for metagenomic binning, comparative biology and taxonomic classification.</title>
        <authorList>
            <person name="Goeker M."/>
        </authorList>
    </citation>
    <scope>NUCLEOTIDE SEQUENCE [LARGE SCALE GENOMIC DNA]</scope>
    <source>
        <strain evidence="2 3">DSM 29126</strain>
    </source>
</reference>
<proteinExistence type="predicted"/>
<gene>
    <name evidence="2" type="ORF">ABID50_001488</name>
</gene>
<accession>A0ABV2EU52</accession>